<keyword evidence="3" id="KW-1185">Reference proteome</keyword>
<evidence type="ECO:0000313" key="2">
    <source>
        <dbReference type="EMBL" id="CAK6984408.1"/>
    </source>
</evidence>
<name>A0AAV1QLN8_SCOSC</name>
<evidence type="ECO:0000313" key="3">
    <source>
        <dbReference type="Proteomes" id="UP001314229"/>
    </source>
</evidence>
<sequence length="86" mass="9500">MMETRSNKKDNANIGVTDSTAGATPDKDTVGGEEDSVILAELRKLRQEHTEAAIDNKNALVRLETNLKEIMERTASLEQRTGDVEE</sequence>
<reference evidence="2 3" key="1">
    <citation type="submission" date="2024-01" db="EMBL/GenBank/DDBJ databases">
        <authorList>
            <person name="Alioto T."/>
            <person name="Alioto T."/>
            <person name="Gomez Garrido J."/>
        </authorList>
    </citation>
    <scope>NUCLEOTIDE SEQUENCE [LARGE SCALE GENOMIC DNA]</scope>
</reference>
<dbReference type="AlphaFoldDB" id="A0AAV1QLN8"/>
<feature type="region of interest" description="Disordered" evidence="1">
    <location>
        <begin position="1"/>
        <end position="32"/>
    </location>
</feature>
<feature type="non-terminal residue" evidence="2">
    <location>
        <position position="86"/>
    </location>
</feature>
<dbReference type="Proteomes" id="UP001314229">
    <property type="component" value="Unassembled WGS sequence"/>
</dbReference>
<dbReference type="EMBL" id="CAWUFR010001813">
    <property type="protein sequence ID" value="CAK6984408.1"/>
    <property type="molecule type" value="Genomic_DNA"/>
</dbReference>
<protein>
    <submittedName>
        <fullName evidence="2">Uncharacterized protein</fullName>
    </submittedName>
</protein>
<feature type="compositionally biased region" description="Basic and acidic residues" evidence="1">
    <location>
        <begin position="1"/>
        <end position="11"/>
    </location>
</feature>
<organism evidence="2 3">
    <name type="scientific">Scomber scombrus</name>
    <name type="common">Atlantic mackerel</name>
    <name type="synonym">Scomber vernalis</name>
    <dbReference type="NCBI Taxonomy" id="13677"/>
    <lineage>
        <taxon>Eukaryota</taxon>
        <taxon>Metazoa</taxon>
        <taxon>Chordata</taxon>
        <taxon>Craniata</taxon>
        <taxon>Vertebrata</taxon>
        <taxon>Euteleostomi</taxon>
        <taxon>Actinopterygii</taxon>
        <taxon>Neopterygii</taxon>
        <taxon>Teleostei</taxon>
        <taxon>Neoteleostei</taxon>
        <taxon>Acanthomorphata</taxon>
        <taxon>Pelagiaria</taxon>
        <taxon>Scombriformes</taxon>
        <taxon>Scombridae</taxon>
        <taxon>Scomber</taxon>
    </lineage>
</organism>
<proteinExistence type="predicted"/>
<evidence type="ECO:0000256" key="1">
    <source>
        <dbReference type="SAM" id="MobiDB-lite"/>
    </source>
</evidence>
<comment type="caution">
    <text evidence="2">The sequence shown here is derived from an EMBL/GenBank/DDBJ whole genome shotgun (WGS) entry which is preliminary data.</text>
</comment>
<gene>
    <name evidence="2" type="ORF">FSCOSCO3_A017238</name>
</gene>
<accession>A0AAV1QLN8</accession>